<proteinExistence type="predicted"/>
<comment type="caution">
    <text evidence="2">The sequence shown here is derived from an EMBL/GenBank/DDBJ whole genome shotgun (WGS) entry which is preliminary data.</text>
</comment>
<dbReference type="Proteomes" id="UP000076962">
    <property type="component" value="Unassembled WGS sequence"/>
</dbReference>
<feature type="non-terminal residue" evidence="2">
    <location>
        <position position="86"/>
    </location>
</feature>
<keyword evidence="2" id="KW-0695">RNA-directed DNA polymerase</keyword>
<keyword evidence="3" id="KW-1185">Reference proteome</keyword>
<reference evidence="2 3" key="1">
    <citation type="submission" date="2016-05" db="EMBL/GenBank/DDBJ databases">
        <title>Single-cell genome of chain-forming Candidatus Thiomargarita nelsonii and comparison to other large sulfur-oxidizing bacteria.</title>
        <authorList>
            <person name="Winkel M."/>
            <person name="Salman V."/>
            <person name="Woyke T."/>
            <person name="Schulz-Vogt H."/>
            <person name="Richter M."/>
            <person name="Flood B."/>
            <person name="Bailey J."/>
            <person name="Amann R."/>
            <person name="Mussmann M."/>
        </authorList>
    </citation>
    <scope>NUCLEOTIDE SEQUENCE [LARGE SCALE GENOMIC DNA]</scope>
    <source>
        <strain evidence="2 3">THI036</strain>
    </source>
</reference>
<protein>
    <submittedName>
        <fullName evidence="2">Reverse transcriptase</fullName>
    </submittedName>
</protein>
<dbReference type="EMBL" id="LUTY01002089">
    <property type="protein sequence ID" value="OAD20815.1"/>
    <property type="molecule type" value="Genomic_DNA"/>
</dbReference>
<evidence type="ECO:0000313" key="3">
    <source>
        <dbReference type="Proteomes" id="UP000076962"/>
    </source>
</evidence>
<keyword evidence="2" id="KW-0548">Nucleotidyltransferase</keyword>
<gene>
    <name evidence="2" type="ORF">THIOM_003457</name>
</gene>
<sequence>MDNNGTNNYAIWLGNNLSENLPLNLSRKSVDAVIKDWDWDKIIWRKVRKVVFNLQKRIYKAAKLGKYRRARNLMRLLQFSTSAALY</sequence>
<keyword evidence="2" id="KW-0808">Transferase</keyword>
<accession>A0A176RYI2</accession>
<organism evidence="2 3">
    <name type="scientific">Candidatus Thiomargarita nelsonii</name>
    <dbReference type="NCBI Taxonomy" id="1003181"/>
    <lineage>
        <taxon>Bacteria</taxon>
        <taxon>Pseudomonadati</taxon>
        <taxon>Pseudomonadota</taxon>
        <taxon>Gammaproteobacteria</taxon>
        <taxon>Thiotrichales</taxon>
        <taxon>Thiotrichaceae</taxon>
        <taxon>Thiomargarita</taxon>
    </lineage>
</organism>
<name>A0A176RYI2_9GAMM</name>
<evidence type="ECO:0000259" key="1">
    <source>
        <dbReference type="Pfam" id="PF13655"/>
    </source>
</evidence>
<dbReference type="Pfam" id="PF13655">
    <property type="entry name" value="RVT_N"/>
    <property type="match status" value="1"/>
</dbReference>
<evidence type="ECO:0000313" key="2">
    <source>
        <dbReference type="EMBL" id="OAD20815.1"/>
    </source>
</evidence>
<dbReference type="AlphaFoldDB" id="A0A176RYI2"/>
<dbReference type="InterPro" id="IPR025960">
    <property type="entry name" value="RVT_N"/>
</dbReference>
<feature type="domain" description="Reverse transcriptase N-terminal" evidence="1">
    <location>
        <begin position="39"/>
        <end position="85"/>
    </location>
</feature>
<dbReference type="GO" id="GO:0003964">
    <property type="term" value="F:RNA-directed DNA polymerase activity"/>
    <property type="evidence" value="ECO:0007669"/>
    <property type="project" value="UniProtKB-KW"/>
</dbReference>